<keyword evidence="6 9" id="KW-0560">Oxidoreductase</keyword>
<evidence type="ECO:0000256" key="5">
    <source>
        <dbReference type="ARBA" id="ARBA00022857"/>
    </source>
</evidence>
<organism evidence="12 13">
    <name type="scientific">Desulfoprunum benzoelyticum</name>
    <dbReference type="NCBI Taxonomy" id="1506996"/>
    <lineage>
        <taxon>Bacteria</taxon>
        <taxon>Pseudomonadati</taxon>
        <taxon>Thermodesulfobacteriota</taxon>
        <taxon>Desulfobulbia</taxon>
        <taxon>Desulfobulbales</taxon>
        <taxon>Desulfobulbaceae</taxon>
        <taxon>Desulfoprunum</taxon>
    </lineage>
</organism>
<dbReference type="SUPFAM" id="SSF48179">
    <property type="entry name" value="6-phosphogluconate dehydrogenase C-terminal domain-like"/>
    <property type="match status" value="1"/>
</dbReference>
<dbReference type="RefSeq" id="WP_183348567.1">
    <property type="nucleotide sequence ID" value="NZ_JACHEO010000002.1"/>
</dbReference>
<dbReference type="InterPro" id="IPR013328">
    <property type="entry name" value="6PGD_dom2"/>
</dbReference>
<reference evidence="12 13" key="1">
    <citation type="submission" date="2020-08" db="EMBL/GenBank/DDBJ databases">
        <title>Genomic Encyclopedia of Type Strains, Phase IV (KMG-IV): sequencing the most valuable type-strain genomes for metagenomic binning, comparative biology and taxonomic classification.</title>
        <authorList>
            <person name="Goeker M."/>
        </authorList>
    </citation>
    <scope>NUCLEOTIDE SEQUENCE [LARGE SCALE GENOMIC DNA]</scope>
    <source>
        <strain evidence="12 13">DSM 28570</strain>
    </source>
</reference>
<dbReference type="InterPro" id="IPR008927">
    <property type="entry name" value="6-PGluconate_DH-like_C_sf"/>
</dbReference>
<evidence type="ECO:0000256" key="1">
    <source>
        <dbReference type="ARBA" id="ARBA00004994"/>
    </source>
</evidence>
<dbReference type="GO" id="GO:0005737">
    <property type="term" value="C:cytoplasm"/>
    <property type="evidence" value="ECO:0007669"/>
    <property type="project" value="TreeGrafter"/>
</dbReference>
<dbReference type="EC" id="1.1.1.169" evidence="3 9"/>
<protein>
    <recommendedName>
        <fullName evidence="4 9">2-dehydropantoate 2-reductase</fullName>
        <ecNumber evidence="3 9">1.1.1.169</ecNumber>
    </recommendedName>
    <alternativeName>
        <fullName evidence="7 9">Ketopantoate reductase</fullName>
    </alternativeName>
</protein>
<dbReference type="PANTHER" id="PTHR43765">
    <property type="entry name" value="2-DEHYDROPANTOATE 2-REDUCTASE-RELATED"/>
    <property type="match status" value="1"/>
</dbReference>
<dbReference type="Pfam" id="PF02558">
    <property type="entry name" value="ApbA"/>
    <property type="match status" value="1"/>
</dbReference>
<dbReference type="Gene3D" id="1.10.1040.10">
    <property type="entry name" value="N-(1-d-carboxylethyl)-l-norvaline Dehydrogenase, domain 2"/>
    <property type="match status" value="1"/>
</dbReference>
<dbReference type="PANTHER" id="PTHR43765:SF2">
    <property type="entry name" value="2-DEHYDROPANTOATE 2-REDUCTASE"/>
    <property type="match status" value="1"/>
</dbReference>
<evidence type="ECO:0000256" key="7">
    <source>
        <dbReference type="ARBA" id="ARBA00032024"/>
    </source>
</evidence>
<dbReference type="Gene3D" id="3.40.50.720">
    <property type="entry name" value="NAD(P)-binding Rossmann-like Domain"/>
    <property type="match status" value="1"/>
</dbReference>
<dbReference type="InterPro" id="IPR013752">
    <property type="entry name" value="KPA_reductase"/>
</dbReference>
<evidence type="ECO:0000256" key="8">
    <source>
        <dbReference type="ARBA" id="ARBA00048793"/>
    </source>
</evidence>
<comment type="caution">
    <text evidence="12">The sequence shown here is derived from an EMBL/GenBank/DDBJ whole genome shotgun (WGS) entry which is preliminary data.</text>
</comment>
<dbReference type="AlphaFoldDB" id="A0A840V1Q7"/>
<name>A0A840V1Q7_9BACT</name>
<comment type="similarity">
    <text evidence="2 9">Belongs to the ketopantoate reductase family.</text>
</comment>
<comment type="pathway">
    <text evidence="1 9">Cofactor biosynthesis; (R)-pantothenate biosynthesis; (R)-pantoate from 3-methyl-2-oxobutanoate: step 2/2.</text>
</comment>
<dbReference type="GO" id="GO:0008677">
    <property type="term" value="F:2-dehydropantoate 2-reductase activity"/>
    <property type="evidence" value="ECO:0007669"/>
    <property type="project" value="UniProtKB-EC"/>
</dbReference>
<feature type="domain" description="Ketopantoate reductase N-terminal" evidence="10">
    <location>
        <begin position="8"/>
        <end position="155"/>
    </location>
</feature>
<dbReference type="GO" id="GO:0050661">
    <property type="term" value="F:NADP binding"/>
    <property type="evidence" value="ECO:0007669"/>
    <property type="project" value="TreeGrafter"/>
</dbReference>
<dbReference type="Pfam" id="PF08546">
    <property type="entry name" value="ApbA_C"/>
    <property type="match status" value="1"/>
</dbReference>
<dbReference type="GO" id="GO:0015940">
    <property type="term" value="P:pantothenate biosynthetic process"/>
    <property type="evidence" value="ECO:0007669"/>
    <property type="project" value="UniProtKB-UniPathway"/>
</dbReference>
<keyword evidence="5 9" id="KW-0521">NADP</keyword>
<dbReference type="InterPro" id="IPR013332">
    <property type="entry name" value="KPR_N"/>
</dbReference>
<accession>A0A840V1Q7</accession>
<dbReference type="InterPro" id="IPR050838">
    <property type="entry name" value="Ketopantoate_reductase"/>
</dbReference>
<evidence type="ECO:0000313" key="13">
    <source>
        <dbReference type="Proteomes" id="UP000539642"/>
    </source>
</evidence>
<evidence type="ECO:0000256" key="9">
    <source>
        <dbReference type="RuleBase" id="RU362068"/>
    </source>
</evidence>
<evidence type="ECO:0000256" key="4">
    <source>
        <dbReference type="ARBA" id="ARBA00019465"/>
    </source>
</evidence>
<dbReference type="Proteomes" id="UP000539642">
    <property type="component" value="Unassembled WGS sequence"/>
</dbReference>
<evidence type="ECO:0000259" key="11">
    <source>
        <dbReference type="Pfam" id="PF08546"/>
    </source>
</evidence>
<keyword evidence="9" id="KW-0566">Pantothenate biosynthesis</keyword>
<evidence type="ECO:0000259" key="10">
    <source>
        <dbReference type="Pfam" id="PF02558"/>
    </source>
</evidence>
<dbReference type="UniPathway" id="UPA00028">
    <property type="reaction ID" value="UER00004"/>
</dbReference>
<comment type="function">
    <text evidence="9">Catalyzes the NADPH-dependent reduction of ketopantoate into pantoic acid.</text>
</comment>
<dbReference type="NCBIfam" id="TIGR00745">
    <property type="entry name" value="apbA_panE"/>
    <property type="match status" value="1"/>
</dbReference>
<dbReference type="SUPFAM" id="SSF51735">
    <property type="entry name" value="NAD(P)-binding Rossmann-fold domains"/>
    <property type="match status" value="1"/>
</dbReference>
<gene>
    <name evidence="12" type="ORF">HNQ81_000821</name>
</gene>
<dbReference type="PROSITE" id="PS51257">
    <property type="entry name" value="PROKAR_LIPOPROTEIN"/>
    <property type="match status" value="1"/>
</dbReference>
<evidence type="ECO:0000313" key="12">
    <source>
        <dbReference type="EMBL" id="MBB5347111.1"/>
    </source>
</evidence>
<dbReference type="InterPro" id="IPR003710">
    <property type="entry name" value="ApbA"/>
</dbReference>
<comment type="catalytic activity">
    <reaction evidence="8 9">
        <text>(R)-pantoate + NADP(+) = 2-dehydropantoate + NADPH + H(+)</text>
        <dbReference type="Rhea" id="RHEA:16233"/>
        <dbReference type="ChEBI" id="CHEBI:11561"/>
        <dbReference type="ChEBI" id="CHEBI:15378"/>
        <dbReference type="ChEBI" id="CHEBI:15980"/>
        <dbReference type="ChEBI" id="CHEBI:57783"/>
        <dbReference type="ChEBI" id="CHEBI:58349"/>
        <dbReference type="EC" id="1.1.1.169"/>
    </reaction>
</comment>
<dbReference type="EMBL" id="JACHEO010000002">
    <property type="protein sequence ID" value="MBB5347111.1"/>
    <property type="molecule type" value="Genomic_DNA"/>
</dbReference>
<evidence type="ECO:0000256" key="3">
    <source>
        <dbReference type="ARBA" id="ARBA00013014"/>
    </source>
</evidence>
<evidence type="ECO:0000256" key="6">
    <source>
        <dbReference type="ARBA" id="ARBA00023002"/>
    </source>
</evidence>
<feature type="domain" description="Ketopantoate reductase C-terminal" evidence="11">
    <location>
        <begin position="187"/>
        <end position="310"/>
    </location>
</feature>
<sequence length="317" mass="33540">MRPDIHLLVVGPGALGCLVVAALSRGMEGTGSRLSVLDHDRNRADLLNRQGICCELDGNRRRFPIPVTADPETAGPADVVILCVKSYDVLASLASCRPLLTEGTVLLFLQNGIAHLDCGDAAGEAAIAYGTTTEGATLLNPGHVRHAGHGATFLGFPSPADAHSTTLLHQTAAICSRGGLTTTMTDDILHRLWAKLFVNVGINALTAIHGCANGDLLTLPGIVERMRTAVAEAERVARAGGIVVTGDPYSATVEVCRKTADNISSMLQDVRRRRRTEIDAINGAIVREGRSLGLETPENLRLVEQIRAIEAGYAAPH</sequence>
<keyword evidence="13" id="KW-1185">Reference proteome</keyword>
<dbReference type="InterPro" id="IPR036291">
    <property type="entry name" value="NAD(P)-bd_dom_sf"/>
</dbReference>
<evidence type="ECO:0000256" key="2">
    <source>
        <dbReference type="ARBA" id="ARBA00007870"/>
    </source>
</evidence>
<proteinExistence type="inferred from homology"/>